<reference evidence="1" key="1">
    <citation type="submission" date="2022-07" db="EMBL/GenBank/DDBJ databases">
        <title>Phylogenomic reconstructions and comparative analyses of Kickxellomycotina fungi.</title>
        <authorList>
            <person name="Reynolds N.K."/>
            <person name="Stajich J.E."/>
            <person name="Barry K."/>
            <person name="Grigoriev I.V."/>
            <person name="Crous P."/>
            <person name="Smith M.E."/>
        </authorList>
    </citation>
    <scope>NUCLEOTIDE SEQUENCE</scope>
    <source>
        <strain evidence="1">CBS 190363</strain>
    </source>
</reference>
<sequence length="678" mass="75764">QIAEFENATKEHSLDCSPPTRDAILPQPTLNTLSEVDHLICEASQSLFQRDRLVTFILNNSYLAQLLRIHEMCEDLDAIDELHTLYSIARRLVLLNDTSIFEQIIRDDAIIGFVGMLEYDPQNSVERGTYRDFLRSGSHYKEAVPIRDSATEGKIHQNFRLQYLKDVVLPGILDDGTLSVVNALIFFNNAQITSYLQNNESLLKELFDTLHESNDAERKRNVVLFVRQFSAMTKTLPAMYRIGLYRTLSQHGLFGVFEFALQEADQSLQTAAADVLLSVLEQDRGLVRSYILAQMRQDREGTSLLSLVIRGSKRAIGSEIQLQCCEVLRILLDTMPPPADAFDMSTNIGVGGQANNESDEFLGIFYEIFVCSAMECLLSVTAKEVESLGPRDKRSAFYVFLCELLSSMMRCHGLRARNFITSSGVVDSICLLLSAKHNFLKLAALRFFRTCIGLQDDVYNKFLTSNDFFVPIVRLFVGIFSRDNLLTCSCRELFAFVASHRVSFLLSHLLGAHSKMLEQVPGVLDSLRQAYNDHLLSLEQNKNEGMATPIVDTTRRSALSINMLIGREGSIHGALSMPNANGGGPWGSHAADDIEDAYLEADEDEDEDDGDFADNDDDDGDGDELLPKLTSKFARRGRIGEGRGLKSAATQSPELEVLQDCLQQYSGSESKPLPIEEL</sequence>
<gene>
    <name evidence="1" type="primary">PSY2</name>
    <name evidence="1" type="ORF">IWW38_003284</name>
</gene>
<protein>
    <submittedName>
        <fullName evidence="1">Platinum sensitivity protein</fullName>
    </submittedName>
</protein>
<name>A0ACC1M1Q6_9FUNG</name>
<feature type="non-terminal residue" evidence="1">
    <location>
        <position position="678"/>
    </location>
</feature>
<feature type="non-terminal residue" evidence="1">
    <location>
        <position position="1"/>
    </location>
</feature>
<comment type="caution">
    <text evidence="1">The sequence shown here is derived from an EMBL/GenBank/DDBJ whole genome shotgun (WGS) entry which is preliminary data.</text>
</comment>
<dbReference type="EMBL" id="JANBVB010000773">
    <property type="protein sequence ID" value="KAJ2892262.1"/>
    <property type="molecule type" value="Genomic_DNA"/>
</dbReference>
<evidence type="ECO:0000313" key="1">
    <source>
        <dbReference type="EMBL" id="KAJ2892262.1"/>
    </source>
</evidence>
<organism evidence="1 2">
    <name type="scientific">Coemansia aciculifera</name>
    <dbReference type="NCBI Taxonomy" id="417176"/>
    <lineage>
        <taxon>Eukaryota</taxon>
        <taxon>Fungi</taxon>
        <taxon>Fungi incertae sedis</taxon>
        <taxon>Zoopagomycota</taxon>
        <taxon>Kickxellomycotina</taxon>
        <taxon>Kickxellomycetes</taxon>
        <taxon>Kickxellales</taxon>
        <taxon>Kickxellaceae</taxon>
        <taxon>Coemansia</taxon>
    </lineage>
</organism>
<keyword evidence="2" id="KW-1185">Reference proteome</keyword>
<accession>A0ACC1M1Q6</accession>
<dbReference type="Proteomes" id="UP001139981">
    <property type="component" value="Unassembled WGS sequence"/>
</dbReference>
<proteinExistence type="predicted"/>
<evidence type="ECO:0000313" key="2">
    <source>
        <dbReference type="Proteomes" id="UP001139981"/>
    </source>
</evidence>